<evidence type="ECO:0000259" key="3">
    <source>
        <dbReference type="Pfam" id="PF03358"/>
    </source>
</evidence>
<sequence>MTATLESVRSRSFAFILGSPHGGGNTEALARYAAEGLPSDAGAGWLSLSELPLPARPAGPLPQGPEKVLLDATLDSTDLVLASPLHWYSVSAATKLYLDYWARWSGLPDVAFRERMRGKNLWAVTAYARGDDTDTEPLTGMLRRTADYLGMHWRGALLARAHREGDLEADPAALARAATFFAPPHHP</sequence>
<accession>A0ABQ3P4P0</accession>
<dbReference type="PANTHER" id="PTHR43278">
    <property type="entry name" value="NAD(P)H-DEPENDENT FMN-CONTAINING OXIDOREDUCTASE YWQN-RELATED"/>
    <property type="match status" value="1"/>
</dbReference>
<evidence type="ECO:0000256" key="1">
    <source>
        <dbReference type="ARBA" id="ARBA00022630"/>
    </source>
</evidence>
<dbReference type="InterPro" id="IPR051796">
    <property type="entry name" value="ISF_SsuE-like"/>
</dbReference>
<dbReference type="InterPro" id="IPR005025">
    <property type="entry name" value="FMN_Rdtase-like_dom"/>
</dbReference>
<dbReference type="InterPro" id="IPR029039">
    <property type="entry name" value="Flavoprotein-like_sf"/>
</dbReference>
<evidence type="ECO:0000313" key="5">
    <source>
        <dbReference type="Proteomes" id="UP001052739"/>
    </source>
</evidence>
<keyword evidence="5" id="KW-1185">Reference proteome</keyword>
<dbReference type="Gene3D" id="3.40.50.360">
    <property type="match status" value="1"/>
</dbReference>
<name>A0ABQ3P4P0_9ACTN</name>
<gene>
    <name evidence="4" type="ORF">Shyd_13610</name>
</gene>
<dbReference type="PANTHER" id="PTHR43278:SF4">
    <property type="entry name" value="NAD(P)H-DEPENDENT FMN-CONTAINING OXIDOREDUCTASE YWQN-RELATED"/>
    <property type="match status" value="1"/>
</dbReference>
<evidence type="ECO:0000313" key="4">
    <source>
        <dbReference type="EMBL" id="GHI19990.1"/>
    </source>
</evidence>
<protein>
    <submittedName>
        <fullName evidence="4">Flavodoxin</fullName>
    </submittedName>
</protein>
<dbReference type="SUPFAM" id="SSF52218">
    <property type="entry name" value="Flavoproteins"/>
    <property type="match status" value="1"/>
</dbReference>
<evidence type="ECO:0000256" key="2">
    <source>
        <dbReference type="ARBA" id="ARBA00022643"/>
    </source>
</evidence>
<reference evidence="4" key="1">
    <citation type="submission" date="2024-05" db="EMBL/GenBank/DDBJ databases">
        <title>Whole genome shotgun sequence of Streptomyces hydrogenans NBRC 13475.</title>
        <authorList>
            <person name="Komaki H."/>
            <person name="Tamura T."/>
        </authorList>
    </citation>
    <scope>NUCLEOTIDE SEQUENCE</scope>
    <source>
        <strain evidence="4">NBRC 13475</strain>
    </source>
</reference>
<keyword evidence="1" id="KW-0285">Flavoprotein</keyword>
<organism evidence="4 5">
    <name type="scientific">Streptomyces hydrogenans</name>
    <dbReference type="NCBI Taxonomy" id="1873719"/>
    <lineage>
        <taxon>Bacteria</taxon>
        <taxon>Bacillati</taxon>
        <taxon>Actinomycetota</taxon>
        <taxon>Actinomycetes</taxon>
        <taxon>Kitasatosporales</taxon>
        <taxon>Streptomycetaceae</taxon>
        <taxon>Streptomyces</taxon>
    </lineage>
</organism>
<dbReference type="EMBL" id="BNDW01000004">
    <property type="protein sequence ID" value="GHI19990.1"/>
    <property type="molecule type" value="Genomic_DNA"/>
</dbReference>
<feature type="domain" description="NADPH-dependent FMN reductase-like" evidence="3">
    <location>
        <begin position="14"/>
        <end position="127"/>
    </location>
</feature>
<dbReference type="Proteomes" id="UP001052739">
    <property type="component" value="Unassembled WGS sequence"/>
</dbReference>
<proteinExistence type="predicted"/>
<comment type="caution">
    <text evidence="4">The sequence shown here is derived from an EMBL/GenBank/DDBJ whole genome shotgun (WGS) entry which is preliminary data.</text>
</comment>
<dbReference type="RefSeq" id="WP_043232500.1">
    <property type="nucleotide sequence ID" value="NZ_BNBS01000031.1"/>
</dbReference>
<dbReference type="Pfam" id="PF03358">
    <property type="entry name" value="FMN_red"/>
    <property type="match status" value="1"/>
</dbReference>
<keyword evidence="2" id="KW-0288">FMN</keyword>